<proteinExistence type="predicted"/>
<dbReference type="Proteomes" id="UP001472677">
    <property type="component" value="Unassembled WGS sequence"/>
</dbReference>
<protein>
    <submittedName>
        <fullName evidence="1">Uncharacterized protein</fullName>
    </submittedName>
</protein>
<keyword evidence="2" id="KW-1185">Reference proteome</keyword>
<name>A0ABR2B8X9_9ROSI</name>
<comment type="caution">
    <text evidence="1">The sequence shown here is derived from an EMBL/GenBank/DDBJ whole genome shotgun (WGS) entry which is preliminary data.</text>
</comment>
<sequence>MEWVHKISESVGKYFKKREKDDVWVLLKKIVGVEVKGGVELIGEVGVVCSGVSEESVVVAEEGFREKLVKVVEAKNDDL</sequence>
<gene>
    <name evidence="1" type="ORF">V6N12_066156</name>
</gene>
<evidence type="ECO:0000313" key="1">
    <source>
        <dbReference type="EMBL" id="KAK8503466.1"/>
    </source>
</evidence>
<reference evidence="1 2" key="1">
    <citation type="journal article" date="2024" name="G3 (Bethesda)">
        <title>Genome assembly of Hibiscus sabdariffa L. provides insights into metabolisms of medicinal natural products.</title>
        <authorList>
            <person name="Kim T."/>
        </authorList>
    </citation>
    <scope>NUCLEOTIDE SEQUENCE [LARGE SCALE GENOMIC DNA]</scope>
    <source>
        <strain evidence="1">TK-2024</strain>
        <tissue evidence="1">Old leaves</tissue>
    </source>
</reference>
<dbReference type="EMBL" id="JBBPBM010000152">
    <property type="protein sequence ID" value="KAK8503466.1"/>
    <property type="molecule type" value="Genomic_DNA"/>
</dbReference>
<organism evidence="1 2">
    <name type="scientific">Hibiscus sabdariffa</name>
    <name type="common">roselle</name>
    <dbReference type="NCBI Taxonomy" id="183260"/>
    <lineage>
        <taxon>Eukaryota</taxon>
        <taxon>Viridiplantae</taxon>
        <taxon>Streptophyta</taxon>
        <taxon>Embryophyta</taxon>
        <taxon>Tracheophyta</taxon>
        <taxon>Spermatophyta</taxon>
        <taxon>Magnoliopsida</taxon>
        <taxon>eudicotyledons</taxon>
        <taxon>Gunneridae</taxon>
        <taxon>Pentapetalae</taxon>
        <taxon>rosids</taxon>
        <taxon>malvids</taxon>
        <taxon>Malvales</taxon>
        <taxon>Malvaceae</taxon>
        <taxon>Malvoideae</taxon>
        <taxon>Hibiscus</taxon>
    </lineage>
</organism>
<evidence type="ECO:0000313" key="2">
    <source>
        <dbReference type="Proteomes" id="UP001472677"/>
    </source>
</evidence>
<accession>A0ABR2B8X9</accession>